<dbReference type="PANTHER" id="PTHR33643">
    <property type="entry name" value="UREASE ACCESSORY PROTEIN D"/>
    <property type="match status" value="1"/>
</dbReference>
<gene>
    <name evidence="3" type="primary">ureD</name>
    <name evidence="4" type="ORF">PQU95_02945</name>
</gene>
<evidence type="ECO:0000256" key="2">
    <source>
        <dbReference type="ARBA" id="ARBA00023186"/>
    </source>
</evidence>
<comment type="function">
    <text evidence="3">Required for maturation of urease via the functional incorporation of the urease nickel metallocenter.</text>
</comment>
<dbReference type="RefSeq" id="WP_272750614.1">
    <property type="nucleotide sequence ID" value="NZ_JAQQLF010000002.1"/>
</dbReference>
<dbReference type="HAMAP" id="MF_01384">
    <property type="entry name" value="UreD"/>
    <property type="match status" value="1"/>
</dbReference>
<dbReference type="Proteomes" id="UP001219956">
    <property type="component" value="Unassembled WGS sequence"/>
</dbReference>
<comment type="caution">
    <text evidence="4">The sequence shown here is derived from an EMBL/GenBank/DDBJ whole genome shotgun (WGS) entry which is preliminary data.</text>
</comment>
<proteinExistence type="inferred from homology"/>
<dbReference type="PANTHER" id="PTHR33643:SF1">
    <property type="entry name" value="UREASE ACCESSORY PROTEIN D"/>
    <property type="match status" value="1"/>
</dbReference>
<sequence length="284" mass="30255">MKPDAVAALLPPSLLQGWPASLQLAYARDGARTVPVLRRHSGPLRVQKHFIGADGSCEHIIVHPPGGVAGGDSLTLDIALQAGSEVLLTSPGAAKWYDGFGRQARQHISIRQAAGSVLAWLPQETILFDGADVRFASCAQLAGDARLLWGDVVCLGRPAANLLYRRGCWRQQADIYRDGRLIYSERTVLPADSHLLQSPVGLGGHSVVATLLWAGPALPPALHDAVLALPVAGCAAASQLDDIWLARFVGDGAEAALAWLRAARHLIHPFTHGRPAHAPRIWAT</sequence>
<accession>A0ABT5IUE2</accession>
<evidence type="ECO:0000256" key="1">
    <source>
        <dbReference type="ARBA" id="ARBA00007177"/>
    </source>
</evidence>
<dbReference type="EMBL" id="JAQQLF010000002">
    <property type="protein sequence ID" value="MDC7716182.1"/>
    <property type="molecule type" value="Genomic_DNA"/>
</dbReference>
<reference evidence="4 5" key="1">
    <citation type="submission" date="2023-01" db="EMBL/GenBank/DDBJ databases">
        <title>Novel species of the genus Vogesella isolated from rivers.</title>
        <authorList>
            <person name="Lu H."/>
        </authorList>
    </citation>
    <scope>NUCLEOTIDE SEQUENCE [LARGE SCALE GENOMIC DNA]</scope>
    <source>
        <strain evidence="4 5">DC21W</strain>
    </source>
</reference>
<keyword evidence="3" id="KW-0996">Nickel insertion</keyword>
<comment type="subcellular location">
    <subcellularLocation>
        <location evidence="3">Cytoplasm</location>
    </subcellularLocation>
</comment>
<comment type="subunit">
    <text evidence="3">UreD, UreF and UreG form a complex that acts as a GTP-hydrolysis-dependent molecular chaperone, activating the urease apoprotein by helping to assemble the nickel containing metallocenter of UreC. The UreE protein probably delivers the nickel.</text>
</comment>
<evidence type="ECO:0000313" key="4">
    <source>
        <dbReference type="EMBL" id="MDC7716182.1"/>
    </source>
</evidence>
<organism evidence="4 5">
    <name type="scientific">Vogesella aquatica</name>
    <dbReference type="NCBI Taxonomy" id="2984206"/>
    <lineage>
        <taxon>Bacteria</taxon>
        <taxon>Pseudomonadati</taxon>
        <taxon>Pseudomonadota</taxon>
        <taxon>Betaproteobacteria</taxon>
        <taxon>Neisseriales</taxon>
        <taxon>Chromobacteriaceae</taxon>
        <taxon>Vogesella</taxon>
    </lineage>
</organism>
<dbReference type="Pfam" id="PF01774">
    <property type="entry name" value="UreD"/>
    <property type="match status" value="1"/>
</dbReference>
<name>A0ABT5IUE2_9NEIS</name>
<comment type="similarity">
    <text evidence="1 3">Belongs to the UreD family.</text>
</comment>
<keyword evidence="5" id="KW-1185">Reference proteome</keyword>
<dbReference type="InterPro" id="IPR002669">
    <property type="entry name" value="UreD"/>
</dbReference>
<protein>
    <recommendedName>
        <fullName evidence="3">Urease accessory protein UreD</fullName>
    </recommendedName>
</protein>
<keyword evidence="3" id="KW-0963">Cytoplasm</keyword>
<evidence type="ECO:0000313" key="5">
    <source>
        <dbReference type="Proteomes" id="UP001219956"/>
    </source>
</evidence>
<evidence type="ECO:0000256" key="3">
    <source>
        <dbReference type="HAMAP-Rule" id="MF_01384"/>
    </source>
</evidence>
<keyword evidence="2 3" id="KW-0143">Chaperone</keyword>